<dbReference type="AlphaFoldDB" id="R4KL75"/>
<feature type="binding site" evidence="2">
    <location>
        <position position="231"/>
    </location>
    <ligand>
        <name>substrate</name>
    </ligand>
</feature>
<dbReference type="SUPFAM" id="SSF64005">
    <property type="entry name" value="Undecaprenyl diphosphate synthase"/>
    <property type="match status" value="1"/>
</dbReference>
<feature type="binding site" evidence="2">
    <location>
        <position position="80"/>
    </location>
    <ligand>
        <name>substrate</name>
    </ligand>
</feature>
<dbReference type="PROSITE" id="PS01066">
    <property type="entry name" value="UPP_SYNTHASE"/>
    <property type="match status" value="1"/>
</dbReference>
<evidence type="ECO:0000313" key="4">
    <source>
        <dbReference type="Proteomes" id="UP000013520"/>
    </source>
</evidence>
<dbReference type="Pfam" id="PF01255">
    <property type="entry name" value="Prenyltransf"/>
    <property type="match status" value="1"/>
</dbReference>
<feature type="binding site" evidence="2">
    <location>
        <begin position="108"/>
        <end position="110"/>
    </location>
    <ligand>
        <name>substrate</name>
    </ligand>
</feature>
<dbReference type="InterPro" id="IPR036424">
    <property type="entry name" value="UPP_synth-like_sf"/>
</dbReference>
<dbReference type="InterPro" id="IPR018520">
    <property type="entry name" value="UPP_synth-like_CS"/>
</dbReference>
<dbReference type="EMBL" id="CP003273">
    <property type="protein sequence ID" value="AGL01280.1"/>
    <property type="molecule type" value="Genomic_DNA"/>
</dbReference>
<accession>R4KL75</accession>
<comment type="similarity">
    <text evidence="2">Belongs to the UPP synthase family.</text>
</comment>
<dbReference type="PANTHER" id="PTHR10291">
    <property type="entry name" value="DEHYDRODOLICHYL DIPHOSPHATE SYNTHASE FAMILY MEMBER"/>
    <property type="match status" value="1"/>
</dbReference>
<dbReference type="GO" id="GO:0016094">
    <property type="term" value="P:polyprenol biosynthetic process"/>
    <property type="evidence" value="ECO:0007669"/>
    <property type="project" value="TreeGrafter"/>
</dbReference>
<gene>
    <name evidence="3" type="ORF">Desgi_1832</name>
</gene>
<feature type="binding site" evidence="2">
    <location>
        <position position="76"/>
    </location>
    <ligand>
        <name>substrate</name>
    </ligand>
</feature>
<feature type="binding site" evidence="2">
    <location>
        <position position="112"/>
    </location>
    <ligand>
        <name>substrate</name>
    </ligand>
</feature>
<dbReference type="NCBIfam" id="TIGR00055">
    <property type="entry name" value="uppS"/>
    <property type="match status" value="1"/>
</dbReference>
<comment type="function">
    <text evidence="2">Catalyzes the condensation of isopentenyl diphosphate (IPP) with allylic pyrophosphates generating different type of terpenoids.</text>
</comment>
<dbReference type="eggNOG" id="COG0020">
    <property type="taxonomic scope" value="Bacteria"/>
</dbReference>
<dbReference type="EC" id="2.5.1.-" evidence="2"/>
<evidence type="ECO:0000256" key="1">
    <source>
        <dbReference type="ARBA" id="ARBA00022679"/>
    </source>
</evidence>
<feature type="active site" evidence="2">
    <location>
        <position position="63"/>
    </location>
</feature>
<feature type="binding site" evidence="2">
    <location>
        <position position="250"/>
    </location>
    <ligand>
        <name>Mg(2+)</name>
        <dbReference type="ChEBI" id="CHEBI:18420"/>
    </ligand>
</feature>
<feature type="binding site" evidence="2">
    <location>
        <position position="63"/>
    </location>
    <ligand>
        <name>Mg(2+)</name>
        <dbReference type="ChEBI" id="CHEBI:18420"/>
    </ligand>
</feature>
<feature type="binding site" evidence="2">
    <location>
        <position position="114"/>
    </location>
    <ligand>
        <name>substrate</name>
    </ligand>
</feature>
<evidence type="ECO:0000256" key="2">
    <source>
        <dbReference type="HAMAP-Rule" id="MF_01139"/>
    </source>
</evidence>
<proteinExistence type="inferred from homology"/>
<feature type="binding site" evidence="2">
    <location>
        <begin position="64"/>
        <end position="67"/>
    </location>
    <ligand>
        <name>substrate</name>
    </ligand>
</feature>
<dbReference type="GO" id="GO:0045547">
    <property type="term" value="F:ditrans,polycis-polyprenyl diphosphate synthase [(2E,6E)-farnesyl diphosphate specific] activity"/>
    <property type="evidence" value="ECO:0007669"/>
    <property type="project" value="TreeGrafter"/>
</dbReference>
<dbReference type="KEGG" id="dgi:Desgi_1832"/>
<keyword evidence="1 2" id="KW-0808">Transferase</keyword>
<dbReference type="NCBIfam" id="NF011405">
    <property type="entry name" value="PRK14830.1"/>
    <property type="match status" value="1"/>
</dbReference>
<dbReference type="HOGENOM" id="CLU_038505_1_1_9"/>
<keyword evidence="2" id="KW-0479">Metal-binding</keyword>
<dbReference type="PANTHER" id="PTHR10291:SF0">
    <property type="entry name" value="DEHYDRODOLICHYL DIPHOSPHATE SYNTHASE 2"/>
    <property type="match status" value="1"/>
</dbReference>
<dbReference type="FunFam" id="3.40.1180.10:FF:000001">
    <property type="entry name" value="(2E,6E)-farnesyl-diphosphate-specific ditrans,polycis-undecaprenyl-diphosphate synthase"/>
    <property type="match status" value="1"/>
</dbReference>
<protein>
    <recommendedName>
        <fullName evidence="2">Isoprenyl transferase</fullName>
        <ecNumber evidence="2">2.5.1.-</ecNumber>
    </recommendedName>
</protein>
<sequence>MEQPPRFRRGLFYNKKGEPGMFKRLLGNRPKNAVSTKKSISEDELLKQLDIAKLPVHVAIIMDGNGRWAIRRGAPRSFGHRTGVNALRQVVKLCVELKLKHLTVYAFSTENWKRPHEEVNILMNLLVEYLNKEIDELCANNVRVHPMGILSDLPDKAREAVDMAARRSKNNTGLVFNVALNYGGRSELLKAVQEIGQKISSGDLKVEEINEQVIADHLYTAGQPDPDLLIRPAGDYRVSNFLLWQLAYTEFWLTNTLWPDFGRKELLQALLDFQRRERRFGGLLKN</sequence>
<dbReference type="GO" id="GO:0000287">
    <property type="term" value="F:magnesium ion binding"/>
    <property type="evidence" value="ECO:0007669"/>
    <property type="project" value="UniProtKB-UniRule"/>
</dbReference>
<keyword evidence="4" id="KW-1185">Reference proteome</keyword>
<reference evidence="3 4" key="1">
    <citation type="submission" date="2012-01" db="EMBL/GenBank/DDBJ databases">
        <title>Complete sequence of Desulfotomaculum gibsoniae DSM 7213.</title>
        <authorList>
            <consortium name="US DOE Joint Genome Institute"/>
            <person name="Lucas S."/>
            <person name="Han J."/>
            <person name="Lapidus A."/>
            <person name="Cheng J.-F."/>
            <person name="Goodwin L."/>
            <person name="Pitluck S."/>
            <person name="Peters L."/>
            <person name="Ovchinnikova G."/>
            <person name="Teshima H."/>
            <person name="Detter J.C."/>
            <person name="Han C."/>
            <person name="Tapia R."/>
            <person name="Land M."/>
            <person name="Hauser L."/>
            <person name="Kyrpides N."/>
            <person name="Ivanova N."/>
            <person name="Pagani I."/>
            <person name="Parshina S."/>
            <person name="Plugge C."/>
            <person name="Muyzer G."/>
            <person name="Kuever J."/>
            <person name="Ivanova A."/>
            <person name="Nazina T."/>
            <person name="Klenk H.-P."/>
            <person name="Brambilla E."/>
            <person name="Spring S."/>
            <person name="Stams A.F."/>
            <person name="Woyke T."/>
        </authorList>
    </citation>
    <scope>NUCLEOTIDE SEQUENCE [LARGE SCALE GENOMIC DNA]</scope>
    <source>
        <strain evidence="3 4">DSM 7213</strain>
    </source>
</reference>
<dbReference type="Proteomes" id="UP000013520">
    <property type="component" value="Chromosome"/>
</dbReference>
<comment type="subunit">
    <text evidence="2">Homodimer.</text>
</comment>
<dbReference type="HAMAP" id="MF_01139">
    <property type="entry name" value="ISPT"/>
    <property type="match status" value="1"/>
</dbReference>
<name>R4KL75_9FIRM</name>
<dbReference type="CDD" id="cd00475">
    <property type="entry name" value="Cis_IPPS"/>
    <property type="match status" value="1"/>
</dbReference>
<feature type="binding site" evidence="2">
    <location>
        <position position="68"/>
    </location>
    <ligand>
        <name>substrate</name>
    </ligand>
</feature>
<keyword evidence="2" id="KW-0460">Magnesium</keyword>
<feature type="active site" description="Proton acceptor" evidence="2">
    <location>
        <position position="111"/>
    </location>
</feature>
<feature type="binding site" evidence="2">
    <location>
        <begin position="237"/>
        <end position="239"/>
    </location>
    <ligand>
        <name>substrate</name>
    </ligand>
</feature>
<organism evidence="3 4">
    <name type="scientific">Desulfoscipio gibsoniae DSM 7213</name>
    <dbReference type="NCBI Taxonomy" id="767817"/>
    <lineage>
        <taxon>Bacteria</taxon>
        <taxon>Bacillati</taxon>
        <taxon>Bacillota</taxon>
        <taxon>Clostridia</taxon>
        <taxon>Eubacteriales</taxon>
        <taxon>Desulfallaceae</taxon>
        <taxon>Desulfoscipio</taxon>
    </lineage>
</organism>
<dbReference type="STRING" id="767817.Desgi_1832"/>
<evidence type="ECO:0000313" key="3">
    <source>
        <dbReference type="EMBL" id="AGL01280.1"/>
    </source>
</evidence>
<dbReference type="InterPro" id="IPR001441">
    <property type="entry name" value="UPP_synth-like"/>
</dbReference>
<comment type="cofactor">
    <cofactor evidence="2">
        <name>Mg(2+)</name>
        <dbReference type="ChEBI" id="CHEBI:18420"/>
    </cofactor>
    <text evidence="2">Binds 2 magnesium ions per subunit.</text>
</comment>
<dbReference type="Gene3D" id="3.40.1180.10">
    <property type="entry name" value="Decaprenyl diphosphate synthase-like"/>
    <property type="match status" value="1"/>
</dbReference>